<accession>A0A7W9QDU7</accession>
<reference evidence="2 3" key="1">
    <citation type="submission" date="2020-08" db="EMBL/GenBank/DDBJ databases">
        <title>Genomic Encyclopedia of Type Strains, Phase III (KMG-III): the genomes of soil and plant-associated and newly described type strains.</title>
        <authorList>
            <person name="Whitman W."/>
        </authorList>
    </citation>
    <scope>NUCLEOTIDE SEQUENCE [LARGE SCALE GENOMIC DNA]</scope>
    <source>
        <strain evidence="2 3">CECT 8305</strain>
    </source>
</reference>
<keyword evidence="3" id="KW-1185">Reference proteome</keyword>
<organism evidence="2 3">
    <name type="scientific">Streptomyces zagrosensis</name>
    <dbReference type="NCBI Taxonomy" id="1042984"/>
    <lineage>
        <taxon>Bacteria</taxon>
        <taxon>Bacillati</taxon>
        <taxon>Actinomycetota</taxon>
        <taxon>Actinomycetes</taxon>
        <taxon>Kitasatosporales</taxon>
        <taxon>Streptomycetaceae</taxon>
        <taxon>Streptomyces</taxon>
    </lineage>
</organism>
<feature type="compositionally biased region" description="Polar residues" evidence="1">
    <location>
        <begin position="8"/>
        <end position="17"/>
    </location>
</feature>
<dbReference type="EMBL" id="JACHJL010000016">
    <property type="protein sequence ID" value="MBB5938468.1"/>
    <property type="molecule type" value="Genomic_DNA"/>
</dbReference>
<proteinExistence type="predicted"/>
<feature type="region of interest" description="Disordered" evidence="1">
    <location>
        <begin position="1"/>
        <end position="33"/>
    </location>
</feature>
<comment type="caution">
    <text evidence="2">The sequence shown here is derived from an EMBL/GenBank/DDBJ whole genome shotgun (WGS) entry which is preliminary data.</text>
</comment>
<evidence type="ECO:0000313" key="2">
    <source>
        <dbReference type="EMBL" id="MBB5938468.1"/>
    </source>
</evidence>
<evidence type="ECO:0000256" key="1">
    <source>
        <dbReference type="SAM" id="MobiDB-lite"/>
    </source>
</evidence>
<gene>
    <name evidence="2" type="ORF">FHS42_005557</name>
</gene>
<sequence length="33" mass="3670">MRLAIERVSTQDGTNTPPRGLFPTMVSRPTSRP</sequence>
<dbReference type="Proteomes" id="UP000588098">
    <property type="component" value="Unassembled WGS sequence"/>
</dbReference>
<protein>
    <submittedName>
        <fullName evidence="2">Uncharacterized protein</fullName>
    </submittedName>
</protein>
<name>A0A7W9QDU7_9ACTN</name>
<evidence type="ECO:0000313" key="3">
    <source>
        <dbReference type="Proteomes" id="UP000588098"/>
    </source>
</evidence>
<dbReference type="AlphaFoldDB" id="A0A7W9QDU7"/>